<name>A0A1Y4LBD0_9FIRM</name>
<dbReference type="Gene3D" id="3.40.50.300">
    <property type="entry name" value="P-loop containing nucleotide triphosphate hydrolases"/>
    <property type="match status" value="1"/>
</dbReference>
<dbReference type="SUPFAM" id="SSF52540">
    <property type="entry name" value="P-loop containing nucleoside triphosphate hydrolases"/>
    <property type="match status" value="1"/>
</dbReference>
<dbReference type="PANTHER" id="PTHR11669:SF8">
    <property type="entry name" value="DNA POLYMERASE III SUBUNIT DELTA"/>
    <property type="match status" value="1"/>
</dbReference>
<dbReference type="CDD" id="cd00009">
    <property type="entry name" value="AAA"/>
    <property type="match status" value="1"/>
</dbReference>
<comment type="caution">
    <text evidence="1">The sequence shown here is derived from an EMBL/GenBank/DDBJ whole genome shotgun (WGS) entry which is preliminary data.</text>
</comment>
<proteinExistence type="predicted"/>
<accession>A0A1Y4LBD0</accession>
<gene>
    <name evidence="1" type="ORF">B5F17_02155</name>
</gene>
<dbReference type="PANTHER" id="PTHR11669">
    <property type="entry name" value="REPLICATION FACTOR C / DNA POLYMERASE III GAMMA-TAU SUBUNIT"/>
    <property type="match status" value="1"/>
</dbReference>
<protein>
    <recommendedName>
        <fullName evidence="3">DNA polymerase III subunit delta</fullName>
    </recommendedName>
</protein>
<reference evidence="2" key="1">
    <citation type="submission" date="2017-04" db="EMBL/GenBank/DDBJ databases">
        <title>Function of individual gut microbiota members based on whole genome sequencing of pure cultures obtained from chicken caecum.</title>
        <authorList>
            <person name="Medvecky M."/>
            <person name="Cejkova D."/>
            <person name="Polansky O."/>
            <person name="Karasova D."/>
            <person name="Kubasova T."/>
            <person name="Cizek A."/>
            <person name="Rychlik I."/>
        </authorList>
    </citation>
    <scope>NUCLEOTIDE SEQUENCE [LARGE SCALE GENOMIC DNA]</scope>
    <source>
        <strain evidence="2">An180</strain>
    </source>
</reference>
<dbReference type="Pfam" id="PF13177">
    <property type="entry name" value="DNA_pol3_delta2"/>
    <property type="match status" value="1"/>
</dbReference>
<dbReference type="Proteomes" id="UP000195897">
    <property type="component" value="Unassembled WGS sequence"/>
</dbReference>
<evidence type="ECO:0000313" key="2">
    <source>
        <dbReference type="Proteomes" id="UP000195897"/>
    </source>
</evidence>
<organism evidence="1 2">
    <name type="scientific">Butyricicoccus pullicaecorum</name>
    <dbReference type="NCBI Taxonomy" id="501571"/>
    <lineage>
        <taxon>Bacteria</taxon>
        <taxon>Bacillati</taxon>
        <taxon>Bacillota</taxon>
        <taxon>Clostridia</taxon>
        <taxon>Eubacteriales</taxon>
        <taxon>Butyricicoccaceae</taxon>
        <taxon>Butyricicoccus</taxon>
    </lineage>
</organism>
<dbReference type="InterPro" id="IPR050238">
    <property type="entry name" value="DNA_Rep/Repair_Clamp_Loader"/>
</dbReference>
<evidence type="ECO:0000313" key="1">
    <source>
        <dbReference type="EMBL" id="OUP54034.1"/>
    </source>
</evidence>
<dbReference type="RefSeq" id="WP_087370280.1">
    <property type="nucleotide sequence ID" value="NZ_NFKK01000002.1"/>
</dbReference>
<evidence type="ECO:0008006" key="3">
    <source>
        <dbReference type="Google" id="ProtNLM"/>
    </source>
</evidence>
<dbReference type="GO" id="GO:0006261">
    <property type="term" value="P:DNA-templated DNA replication"/>
    <property type="evidence" value="ECO:0007669"/>
    <property type="project" value="TreeGrafter"/>
</dbReference>
<sequence length="296" mass="31277">MPGFDALPGNTALKASLRTALDRRFPQAVLLSGPDGSGKTDFAQTIAAALLCTGASPRPCGACASCHKVAHGTHPDLIVIDEGDGEIKVETARNIRDEAAILPNDGDRKVFIIHNADRMNLSAQNALLKVLEEPPRYVFFILLSSQPGVLLQTIRSRCAIYQLEPPHVSADQNPELLEPSRAFLRAMAKGDEYGMLLGANGFAKLNKAAFQQAMTLLGTALRDAALVSVGAAPLVPALSAETRALAGALTAEKILAVYDHLTLLSRRAEVNASAPIQCAVLAAGAYAICHPPRSSK</sequence>
<dbReference type="InterPro" id="IPR027417">
    <property type="entry name" value="P-loop_NTPase"/>
</dbReference>
<dbReference type="EMBL" id="NFKK01000002">
    <property type="protein sequence ID" value="OUP54034.1"/>
    <property type="molecule type" value="Genomic_DNA"/>
</dbReference>
<dbReference type="AlphaFoldDB" id="A0A1Y4LBD0"/>